<dbReference type="AlphaFoldDB" id="A0A1A8XAQ3"/>
<evidence type="ECO:0000313" key="2">
    <source>
        <dbReference type="Proteomes" id="UP000078546"/>
    </source>
</evidence>
<evidence type="ECO:0000313" key="1">
    <source>
        <dbReference type="EMBL" id="SBT01728.1"/>
    </source>
</evidence>
<protein>
    <submittedName>
        <fullName evidence="1">PIR Superfamily Protein</fullName>
    </submittedName>
</protein>
<dbReference type="Proteomes" id="UP000078546">
    <property type="component" value="Unassembled WGS sequence"/>
</dbReference>
<dbReference type="EMBL" id="FLQV01002693">
    <property type="protein sequence ID" value="SBT01728.1"/>
    <property type="molecule type" value="Genomic_DNA"/>
</dbReference>
<reference evidence="2" key="1">
    <citation type="submission" date="2016-05" db="EMBL/GenBank/DDBJ databases">
        <authorList>
            <person name="Naeem Raeece"/>
        </authorList>
    </citation>
    <scope>NUCLEOTIDE SEQUENCE [LARGE SCALE GENOMIC DNA]</scope>
</reference>
<organism evidence="1 2">
    <name type="scientific">Plasmodium ovale curtisi</name>
    <dbReference type="NCBI Taxonomy" id="864141"/>
    <lineage>
        <taxon>Eukaryota</taxon>
        <taxon>Sar</taxon>
        <taxon>Alveolata</taxon>
        <taxon>Apicomplexa</taxon>
        <taxon>Aconoidasida</taxon>
        <taxon>Haemosporida</taxon>
        <taxon>Plasmodiidae</taxon>
        <taxon>Plasmodium</taxon>
        <taxon>Plasmodium (Plasmodium)</taxon>
    </lineage>
</organism>
<name>A0A1A8XAQ3_PLAOA</name>
<sequence length="52" mass="6081">FTSFGTWIRSKVLKEKINADLDQDTQNLIENELNEMGENLYNDGYNITYHPS</sequence>
<proteinExistence type="predicted"/>
<accession>A0A1A8XAQ3</accession>
<feature type="non-terminal residue" evidence="1">
    <location>
        <position position="1"/>
    </location>
</feature>
<gene>
    <name evidence="1" type="ORF">POVCU1_069110</name>
</gene>